<evidence type="ECO:0000313" key="2">
    <source>
        <dbReference type="EMBL" id="MUN36773.1"/>
    </source>
</evidence>
<reference evidence="2 3" key="1">
    <citation type="submission" date="2019-11" db="EMBL/GenBank/DDBJ databases">
        <authorList>
            <person name="Cao P."/>
        </authorList>
    </citation>
    <scope>NUCLEOTIDE SEQUENCE [LARGE SCALE GENOMIC DNA]</scope>
    <source>
        <strain evidence="2 3">NEAU-AAG5</strain>
    </source>
</reference>
<dbReference type="AlphaFoldDB" id="A0A7K1KXI5"/>
<evidence type="ECO:0000313" key="3">
    <source>
        <dbReference type="Proteomes" id="UP000432015"/>
    </source>
</evidence>
<dbReference type="SUPFAM" id="SSF52777">
    <property type="entry name" value="CoA-dependent acyltransferases"/>
    <property type="match status" value="1"/>
</dbReference>
<dbReference type="InterPro" id="IPR023213">
    <property type="entry name" value="CAT-like_dom_sf"/>
</dbReference>
<keyword evidence="3" id="KW-1185">Reference proteome</keyword>
<comment type="caution">
    <text evidence="2">The sequence shown here is derived from an EMBL/GenBank/DDBJ whole genome shotgun (WGS) entry which is preliminary data.</text>
</comment>
<keyword evidence="2" id="KW-0808">Transferase</keyword>
<gene>
    <name evidence="2" type="ORF">GNZ18_09210</name>
</gene>
<dbReference type="InterPro" id="IPR001078">
    <property type="entry name" value="2-oxoacid_DH_actylTfrase"/>
</dbReference>
<organism evidence="2 3">
    <name type="scientific">Actinomadura litoris</name>
    <dbReference type="NCBI Taxonomy" id="2678616"/>
    <lineage>
        <taxon>Bacteria</taxon>
        <taxon>Bacillati</taxon>
        <taxon>Actinomycetota</taxon>
        <taxon>Actinomycetes</taxon>
        <taxon>Streptosporangiales</taxon>
        <taxon>Thermomonosporaceae</taxon>
        <taxon>Actinomadura</taxon>
    </lineage>
</organism>
<proteinExistence type="predicted"/>
<dbReference type="EMBL" id="WOFH01000003">
    <property type="protein sequence ID" value="MUN36773.1"/>
    <property type="molecule type" value="Genomic_DNA"/>
</dbReference>
<dbReference type="Proteomes" id="UP000432015">
    <property type="component" value="Unassembled WGS sequence"/>
</dbReference>
<dbReference type="Gene3D" id="3.30.559.10">
    <property type="entry name" value="Chloramphenicol acetyltransferase-like domain"/>
    <property type="match status" value="1"/>
</dbReference>
<protein>
    <submittedName>
        <fullName evidence="2">Acyltransferase</fullName>
    </submittedName>
</protein>
<dbReference type="GO" id="GO:0016746">
    <property type="term" value="F:acyltransferase activity"/>
    <property type="evidence" value="ECO:0007669"/>
    <property type="project" value="UniProtKB-KW"/>
</dbReference>
<name>A0A7K1KXI5_9ACTN</name>
<sequence>MTRVRAHRTAAGDGGRRYSIVSYVLHTAARVLVKHPDANAAVRGRFGLRVARYPSVHGKLTLDRTMGGQRIVLAALLPNLDTASLDGIQDRIDHYREGDPEQMPEFAGVRALHKLPWSVGLRGWRRAVRPLPARAGLLGTLSVTSLGHRPVDGFHSVGGTTVTLGVGRITDRPAARDGQVVIAPTMRLNLAFDHRVIDGAEAADVLAEIKDGLETFTADAEPREPVAAERAR</sequence>
<evidence type="ECO:0000259" key="1">
    <source>
        <dbReference type="Pfam" id="PF00198"/>
    </source>
</evidence>
<keyword evidence="2" id="KW-0012">Acyltransferase</keyword>
<dbReference type="Pfam" id="PF00198">
    <property type="entry name" value="2-oxoacid_dh"/>
    <property type="match status" value="1"/>
</dbReference>
<accession>A0A7K1KXI5</accession>
<feature type="domain" description="2-oxoacid dehydrogenase acyltransferase catalytic" evidence="1">
    <location>
        <begin position="139"/>
        <end position="216"/>
    </location>
</feature>